<dbReference type="InterPro" id="IPR051906">
    <property type="entry name" value="TolC-like"/>
</dbReference>
<evidence type="ECO:0000256" key="4">
    <source>
        <dbReference type="ARBA" id="ARBA00023136"/>
    </source>
</evidence>
<dbReference type="GO" id="GO:0015562">
    <property type="term" value="F:efflux transmembrane transporter activity"/>
    <property type="evidence" value="ECO:0007669"/>
    <property type="project" value="InterPro"/>
</dbReference>
<dbReference type="PANTHER" id="PTHR30026:SF20">
    <property type="entry name" value="OUTER MEMBRANE PROTEIN TOLC"/>
    <property type="match status" value="1"/>
</dbReference>
<dbReference type="STRING" id="1419482.SAMN05444266_103298"/>
<dbReference type="Proteomes" id="UP000184420">
    <property type="component" value="Unassembled WGS sequence"/>
</dbReference>
<dbReference type="GO" id="GO:1990281">
    <property type="term" value="C:efflux pump complex"/>
    <property type="evidence" value="ECO:0007669"/>
    <property type="project" value="TreeGrafter"/>
</dbReference>
<dbReference type="PANTHER" id="PTHR30026">
    <property type="entry name" value="OUTER MEMBRANE PROTEIN TOLC"/>
    <property type="match status" value="1"/>
</dbReference>
<dbReference type="SUPFAM" id="SSF56954">
    <property type="entry name" value="Outer membrane efflux proteins (OEP)"/>
    <property type="match status" value="1"/>
</dbReference>
<keyword evidence="6" id="KW-0175">Coiled coil</keyword>
<evidence type="ECO:0000313" key="8">
    <source>
        <dbReference type="Proteomes" id="UP000184420"/>
    </source>
</evidence>
<keyword evidence="3" id="KW-0812">Transmembrane</keyword>
<keyword evidence="4" id="KW-0472">Membrane</keyword>
<evidence type="ECO:0000256" key="3">
    <source>
        <dbReference type="ARBA" id="ARBA00022692"/>
    </source>
</evidence>
<evidence type="ECO:0000256" key="1">
    <source>
        <dbReference type="ARBA" id="ARBA00004442"/>
    </source>
</evidence>
<protein>
    <submittedName>
        <fullName evidence="7">Outer membrane protein TolC</fullName>
    </submittedName>
</protein>
<proteinExistence type="predicted"/>
<evidence type="ECO:0000256" key="2">
    <source>
        <dbReference type="ARBA" id="ARBA00022452"/>
    </source>
</evidence>
<name>A0A1M7AJN6_9BACT</name>
<keyword evidence="5" id="KW-0998">Cell outer membrane</keyword>
<evidence type="ECO:0000256" key="5">
    <source>
        <dbReference type="ARBA" id="ARBA00023237"/>
    </source>
</evidence>
<feature type="coiled-coil region" evidence="6">
    <location>
        <begin position="398"/>
        <end position="439"/>
    </location>
</feature>
<accession>A0A1M7AJN6</accession>
<comment type="subcellular location">
    <subcellularLocation>
        <location evidence="1">Cell outer membrane</location>
    </subcellularLocation>
</comment>
<evidence type="ECO:0000256" key="6">
    <source>
        <dbReference type="SAM" id="Coils"/>
    </source>
</evidence>
<dbReference type="Gene3D" id="1.20.1600.10">
    <property type="entry name" value="Outer membrane efflux proteins (OEP)"/>
    <property type="match status" value="1"/>
</dbReference>
<dbReference type="AlphaFoldDB" id="A0A1M7AJN6"/>
<sequence>MNPKMVALLRNAYRMKQFPAIIIPIILAVPAYAQDAGKELSLKDCYRIARQGNIVVQQAQHSLKAREYSLQANNRAYFPKVDVLAGYNYLVKPLEINLQQVKNGVVDGSSAQAVNTANEVFHQITGQDLPQAVKDKISTTTKSILNTAYPDYNPALAKQSYFTAGVFVRQPIYMGGKIASAQELARTNVKAGEFNQQLVEKELTFGISAQYLRILYLNTILSHEAIILKAFEKNKAYAASLKKNQILPPYLLNWANVSYTQAANRYANLQLDKQNAILELNKLLGQPLNTPLVINDTLEYNRYDIASSDAPAEVQLDNNATYRLVANATDQAKVAVKATRSLSLPNIFAIGNVNVYQKDLPVTIPPWMVGVELQWNIFDGFSRVKRTRASEQLVEEAKLAAENTKTNLELRLAVAKNKMQSLQNEVASLDSARQQARLTTVLITDRMENQLSSVKDVNDALLMEEEMEKIYYTAVLGYYLAMAEYWNVLGTPEEFAAYIDGTK</sequence>
<dbReference type="EMBL" id="FRBL01000003">
    <property type="protein sequence ID" value="SHL42599.1"/>
    <property type="molecule type" value="Genomic_DNA"/>
</dbReference>
<evidence type="ECO:0000313" key="7">
    <source>
        <dbReference type="EMBL" id="SHL42599.1"/>
    </source>
</evidence>
<keyword evidence="8" id="KW-1185">Reference proteome</keyword>
<dbReference type="GO" id="GO:0015288">
    <property type="term" value="F:porin activity"/>
    <property type="evidence" value="ECO:0007669"/>
    <property type="project" value="TreeGrafter"/>
</dbReference>
<keyword evidence="2" id="KW-1134">Transmembrane beta strand</keyword>
<organism evidence="7 8">
    <name type="scientific">Chitinophaga jiangningensis</name>
    <dbReference type="NCBI Taxonomy" id="1419482"/>
    <lineage>
        <taxon>Bacteria</taxon>
        <taxon>Pseudomonadati</taxon>
        <taxon>Bacteroidota</taxon>
        <taxon>Chitinophagia</taxon>
        <taxon>Chitinophagales</taxon>
        <taxon>Chitinophagaceae</taxon>
        <taxon>Chitinophaga</taxon>
    </lineage>
</organism>
<reference evidence="7 8" key="1">
    <citation type="submission" date="2016-11" db="EMBL/GenBank/DDBJ databases">
        <authorList>
            <person name="Jaros S."/>
            <person name="Januszkiewicz K."/>
            <person name="Wedrychowicz H."/>
        </authorList>
    </citation>
    <scope>NUCLEOTIDE SEQUENCE [LARGE SCALE GENOMIC DNA]</scope>
    <source>
        <strain evidence="7 8">DSM 27406</strain>
    </source>
</reference>
<gene>
    <name evidence="7" type="ORF">SAMN05444266_103298</name>
</gene>
<dbReference type="GO" id="GO:0009279">
    <property type="term" value="C:cell outer membrane"/>
    <property type="evidence" value="ECO:0007669"/>
    <property type="project" value="UniProtKB-SubCell"/>
</dbReference>